<feature type="region of interest" description="Disordered" evidence="1">
    <location>
        <begin position="23"/>
        <end position="70"/>
    </location>
</feature>
<accession>A0ABQ7GLF1</accession>
<keyword evidence="3" id="KW-1185">Reference proteome</keyword>
<evidence type="ECO:0000256" key="1">
    <source>
        <dbReference type="SAM" id="MobiDB-lite"/>
    </source>
</evidence>
<evidence type="ECO:0008006" key="4">
    <source>
        <dbReference type="Google" id="ProtNLM"/>
    </source>
</evidence>
<organism evidence="2 3">
    <name type="scientific">Dunaliella salina</name>
    <name type="common">Green alga</name>
    <name type="synonym">Protococcus salinus</name>
    <dbReference type="NCBI Taxonomy" id="3046"/>
    <lineage>
        <taxon>Eukaryota</taxon>
        <taxon>Viridiplantae</taxon>
        <taxon>Chlorophyta</taxon>
        <taxon>core chlorophytes</taxon>
        <taxon>Chlorophyceae</taxon>
        <taxon>CS clade</taxon>
        <taxon>Chlamydomonadales</taxon>
        <taxon>Dunaliellaceae</taxon>
        <taxon>Dunaliella</taxon>
    </lineage>
</organism>
<proteinExistence type="predicted"/>
<dbReference type="EMBL" id="MU069705">
    <property type="protein sequence ID" value="KAF5835440.1"/>
    <property type="molecule type" value="Genomic_DNA"/>
</dbReference>
<evidence type="ECO:0000313" key="2">
    <source>
        <dbReference type="EMBL" id="KAF5835440.1"/>
    </source>
</evidence>
<reference evidence="2" key="1">
    <citation type="submission" date="2017-08" db="EMBL/GenBank/DDBJ databases">
        <authorList>
            <person name="Polle J.E."/>
            <person name="Barry K."/>
            <person name="Cushman J."/>
            <person name="Schmutz J."/>
            <person name="Tran D."/>
            <person name="Hathwaick L.T."/>
            <person name="Yim W.C."/>
            <person name="Jenkins J."/>
            <person name="Mckie-Krisberg Z.M."/>
            <person name="Prochnik S."/>
            <person name="Lindquist E."/>
            <person name="Dockter R.B."/>
            <person name="Adam C."/>
            <person name="Molina H."/>
            <person name="Bunkerborg J."/>
            <person name="Jin E."/>
            <person name="Buchheim M."/>
            <person name="Magnuson J."/>
        </authorList>
    </citation>
    <scope>NUCLEOTIDE SEQUENCE</scope>
    <source>
        <strain evidence="2">CCAP 19/18</strain>
    </source>
</reference>
<sequence>MPAPKKQEKDKPRQIDLMLERLKQEQQDREEREKARREGRAVAGPFEAAPQSVLDEMGSFDSGDPYTTNL</sequence>
<evidence type="ECO:0000313" key="3">
    <source>
        <dbReference type="Proteomes" id="UP000815325"/>
    </source>
</evidence>
<feature type="compositionally biased region" description="Basic and acidic residues" evidence="1">
    <location>
        <begin position="23"/>
        <end position="40"/>
    </location>
</feature>
<comment type="caution">
    <text evidence="2">The sequence shown here is derived from an EMBL/GenBank/DDBJ whole genome shotgun (WGS) entry which is preliminary data.</text>
</comment>
<protein>
    <recommendedName>
        <fullName evidence="4">Encoded protein</fullName>
    </recommendedName>
</protein>
<dbReference type="Proteomes" id="UP000815325">
    <property type="component" value="Unassembled WGS sequence"/>
</dbReference>
<name>A0ABQ7GLF1_DUNSA</name>
<gene>
    <name evidence="2" type="ORF">DUNSADRAFT_7428</name>
</gene>